<comment type="caution">
    <text evidence="1">The sequence shown here is derived from an EMBL/GenBank/DDBJ whole genome shotgun (WGS) entry which is preliminary data.</text>
</comment>
<proteinExistence type="predicted"/>
<evidence type="ECO:0000313" key="2">
    <source>
        <dbReference type="Proteomes" id="UP001165960"/>
    </source>
</evidence>
<dbReference type="Proteomes" id="UP001165960">
    <property type="component" value="Unassembled WGS sequence"/>
</dbReference>
<evidence type="ECO:0000313" key="1">
    <source>
        <dbReference type="EMBL" id="KAJ9089454.1"/>
    </source>
</evidence>
<name>A0ACC2UQP0_9FUNG</name>
<gene>
    <name evidence="1" type="primary">ELP6</name>
    <name evidence="1" type="ORF">DSO57_1012804</name>
</gene>
<accession>A0ACC2UQP0</accession>
<sequence length="204" mass="23163">MGLNLQHAQENKLFHFVDFASKIAMLPLISKENIPEPYYITILNFLYKSIIEALNAIDTDKSEKINSLGSVMIDDISVLLFYGCPSSLVMKFIFWLKRQIYQRNGCLIVLSHGDQPFEEDKECSSLTHSLLHSCEAWFRVSALPSGLSQDVHGQVTIHSGPQWPLNNKFDDIPVQFTTSLPTLHYQLRDNNITFFPKGTSQGVL</sequence>
<protein>
    <submittedName>
        <fullName evidence="1">Elongator subunit elp6</fullName>
    </submittedName>
</protein>
<dbReference type="EMBL" id="QTSX02000046">
    <property type="protein sequence ID" value="KAJ9089454.1"/>
    <property type="molecule type" value="Genomic_DNA"/>
</dbReference>
<organism evidence="1 2">
    <name type="scientific">Entomophthora muscae</name>
    <dbReference type="NCBI Taxonomy" id="34485"/>
    <lineage>
        <taxon>Eukaryota</taxon>
        <taxon>Fungi</taxon>
        <taxon>Fungi incertae sedis</taxon>
        <taxon>Zoopagomycota</taxon>
        <taxon>Entomophthoromycotina</taxon>
        <taxon>Entomophthoromycetes</taxon>
        <taxon>Entomophthorales</taxon>
        <taxon>Entomophthoraceae</taxon>
        <taxon>Entomophthora</taxon>
    </lineage>
</organism>
<reference evidence="1" key="1">
    <citation type="submission" date="2022-04" db="EMBL/GenBank/DDBJ databases">
        <title>Genome of the entomopathogenic fungus Entomophthora muscae.</title>
        <authorList>
            <person name="Elya C."/>
            <person name="Lovett B.R."/>
            <person name="Lee E."/>
            <person name="Macias A.M."/>
            <person name="Hajek A.E."/>
            <person name="De Bivort B.L."/>
            <person name="Kasson M.T."/>
            <person name="De Fine Licht H.H."/>
            <person name="Stajich J.E."/>
        </authorList>
    </citation>
    <scope>NUCLEOTIDE SEQUENCE</scope>
    <source>
        <strain evidence="1">Berkeley</strain>
    </source>
</reference>
<keyword evidence="2" id="KW-1185">Reference proteome</keyword>